<keyword evidence="2 4" id="KW-0819">tRNA processing</keyword>
<organism evidence="9 10">
    <name type="scientific">Paucilactobacillus suebicus DSM 5007 = KCTC 3549</name>
    <dbReference type="NCBI Taxonomy" id="1423807"/>
    <lineage>
        <taxon>Bacteria</taxon>
        <taxon>Bacillati</taxon>
        <taxon>Bacillota</taxon>
        <taxon>Bacilli</taxon>
        <taxon>Lactobacillales</taxon>
        <taxon>Lactobacillaceae</taxon>
        <taxon>Paucilactobacillus</taxon>
    </lineage>
</organism>
<feature type="domain" description="Pseudouridine synthase I TruA alpha/beta" evidence="8">
    <location>
        <begin position="7"/>
        <end position="107"/>
    </location>
</feature>
<dbReference type="InterPro" id="IPR020095">
    <property type="entry name" value="PsdUridine_synth_TruA_C"/>
</dbReference>
<evidence type="ECO:0000256" key="3">
    <source>
        <dbReference type="ARBA" id="ARBA00023235"/>
    </source>
</evidence>
<dbReference type="Gene3D" id="3.30.70.660">
    <property type="entry name" value="Pseudouridine synthase I, catalytic domain, C-terminal subdomain"/>
    <property type="match status" value="1"/>
</dbReference>
<comment type="similarity">
    <text evidence="1 4 7">Belongs to the tRNA pseudouridine synthase TruA family.</text>
</comment>
<dbReference type="Gene3D" id="3.30.70.580">
    <property type="entry name" value="Pseudouridine synthase I, catalytic domain, N-terminal subdomain"/>
    <property type="match status" value="1"/>
</dbReference>
<dbReference type="EMBL" id="AZGF01000002">
    <property type="protein sequence ID" value="KRM13343.1"/>
    <property type="molecule type" value="Genomic_DNA"/>
</dbReference>
<dbReference type="Pfam" id="PF01416">
    <property type="entry name" value="PseudoU_synth_1"/>
    <property type="match status" value="2"/>
</dbReference>
<dbReference type="PANTHER" id="PTHR11142">
    <property type="entry name" value="PSEUDOURIDYLATE SYNTHASE"/>
    <property type="match status" value="1"/>
</dbReference>
<comment type="subunit">
    <text evidence="4">Homodimer.</text>
</comment>
<feature type="active site" description="Nucleophile" evidence="4 5">
    <location>
        <position position="55"/>
    </location>
</feature>
<evidence type="ECO:0000256" key="5">
    <source>
        <dbReference type="PIRSR" id="PIRSR001430-1"/>
    </source>
</evidence>
<sequence length="251" mass="28821">MYRYKIIFAYDGSDFAGFQVQPHQRTVEKTLKIAVNKIAKNPDPAIEVYGSGRTDAGVHALGQVAHFDIPFDLPDDSMRRALNSLLPLDMMVKSAEHVDANFHARYSAHRKLYRYRVSQGEFVDPFKRRYTAHYKYPLDIERMQIAVKDLIGEHDFTSLVASGSQTKSNVRIIYHAQIWRDEHDQEIIFEFEGNGFLYNQVRIMVSLLLEIGNDQRPVNDIPRVLAARDRNQARGTAPASGLYLVEVNYDD</sequence>
<dbReference type="PATRIC" id="fig|1423807.3.peg.830"/>
<dbReference type="InterPro" id="IPR001406">
    <property type="entry name" value="PsdUridine_synth_TruA"/>
</dbReference>
<evidence type="ECO:0000256" key="1">
    <source>
        <dbReference type="ARBA" id="ARBA00009375"/>
    </source>
</evidence>
<evidence type="ECO:0000259" key="8">
    <source>
        <dbReference type="Pfam" id="PF01416"/>
    </source>
</evidence>
<dbReference type="CDD" id="cd02570">
    <property type="entry name" value="PseudoU_synth_EcTruA"/>
    <property type="match status" value="1"/>
</dbReference>
<dbReference type="STRING" id="1423807.FD16_GL000818"/>
<evidence type="ECO:0000313" key="9">
    <source>
        <dbReference type="EMBL" id="KRM13343.1"/>
    </source>
</evidence>
<name>A0A0R1W779_9LACO</name>
<evidence type="ECO:0000313" key="10">
    <source>
        <dbReference type="Proteomes" id="UP000051820"/>
    </source>
</evidence>
<dbReference type="PIRSF" id="PIRSF001430">
    <property type="entry name" value="tRNA_psdUrid_synth"/>
    <property type="match status" value="1"/>
</dbReference>
<dbReference type="NCBIfam" id="TIGR00071">
    <property type="entry name" value="hisT_truA"/>
    <property type="match status" value="1"/>
</dbReference>
<dbReference type="InterPro" id="IPR020097">
    <property type="entry name" value="PsdUridine_synth_TruA_a/b_dom"/>
</dbReference>
<dbReference type="HAMAP" id="MF_00171">
    <property type="entry name" value="TruA"/>
    <property type="match status" value="1"/>
</dbReference>
<dbReference type="OrthoDB" id="9811823at2"/>
<dbReference type="AlphaFoldDB" id="A0A0R1W779"/>
<dbReference type="InterPro" id="IPR020103">
    <property type="entry name" value="PsdUridine_synth_cat_dom_sf"/>
</dbReference>
<keyword evidence="10" id="KW-1185">Reference proteome</keyword>
<comment type="function">
    <text evidence="4">Formation of pseudouridine at positions 38, 39 and 40 in the anticodon stem and loop of transfer RNAs.</text>
</comment>
<dbReference type="RefSeq" id="WP_010621656.1">
    <property type="nucleotide sequence ID" value="NZ_AZGF01000002.1"/>
</dbReference>
<evidence type="ECO:0000256" key="6">
    <source>
        <dbReference type="PIRSR" id="PIRSR001430-2"/>
    </source>
</evidence>
<dbReference type="PANTHER" id="PTHR11142:SF0">
    <property type="entry name" value="TRNA PSEUDOURIDINE SYNTHASE-LIKE 1"/>
    <property type="match status" value="1"/>
</dbReference>
<dbReference type="GO" id="GO:0003723">
    <property type="term" value="F:RNA binding"/>
    <property type="evidence" value="ECO:0007669"/>
    <property type="project" value="InterPro"/>
</dbReference>
<dbReference type="eggNOG" id="COG0101">
    <property type="taxonomic scope" value="Bacteria"/>
</dbReference>
<dbReference type="FunFam" id="3.30.70.580:FF:000001">
    <property type="entry name" value="tRNA pseudouridine synthase A"/>
    <property type="match status" value="1"/>
</dbReference>
<evidence type="ECO:0000256" key="4">
    <source>
        <dbReference type="HAMAP-Rule" id="MF_00171"/>
    </source>
</evidence>
<accession>A0A0R1W779</accession>
<dbReference type="GO" id="GO:0160147">
    <property type="term" value="F:tRNA pseudouridine(38-40) synthase activity"/>
    <property type="evidence" value="ECO:0007669"/>
    <property type="project" value="UniProtKB-EC"/>
</dbReference>
<keyword evidence="3 4" id="KW-0413">Isomerase</keyword>
<comment type="catalytic activity">
    <reaction evidence="4 7">
        <text>uridine(38/39/40) in tRNA = pseudouridine(38/39/40) in tRNA</text>
        <dbReference type="Rhea" id="RHEA:22376"/>
        <dbReference type="Rhea" id="RHEA-COMP:10085"/>
        <dbReference type="Rhea" id="RHEA-COMP:10087"/>
        <dbReference type="ChEBI" id="CHEBI:65314"/>
        <dbReference type="ChEBI" id="CHEBI:65315"/>
        <dbReference type="EC" id="5.4.99.12"/>
    </reaction>
</comment>
<dbReference type="Proteomes" id="UP000051820">
    <property type="component" value="Unassembled WGS sequence"/>
</dbReference>
<feature type="domain" description="Pseudouridine synthase I TruA alpha/beta" evidence="8">
    <location>
        <begin position="146"/>
        <end position="250"/>
    </location>
</feature>
<feature type="binding site" evidence="4 6">
    <location>
        <position position="113"/>
    </location>
    <ligand>
        <name>substrate</name>
    </ligand>
</feature>
<proteinExistence type="inferred from homology"/>
<comment type="caution">
    <text evidence="4">Lacks conserved residue(s) required for the propagation of feature annotation.</text>
</comment>
<reference evidence="9 10" key="1">
    <citation type="journal article" date="2015" name="Genome Announc.">
        <title>Expanding the biotechnology potential of lactobacilli through comparative genomics of 213 strains and associated genera.</title>
        <authorList>
            <person name="Sun Z."/>
            <person name="Harris H.M."/>
            <person name="McCann A."/>
            <person name="Guo C."/>
            <person name="Argimon S."/>
            <person name="Zhang W."/>
            <person name="Yang X."/>
            <person name="Jeffery I.B."/>
            <person name="Cooney J.C."/>
            <person name="Kagawa T.F."/>
            <person name="Liu W."/>
            <person name="Song Y."/>
            <person name="Salvetti E."/>
            <person name="Wrobel A."/>
            <person name="Rasinkangas P."/>
            <person name="Parkhill J."/>
            <person name="Rea M.C."/>
            <person name="O'Sullivan O."/>
            <person name="Ritari J."/>
            <person name="Douillard F.P."/>
            <person name="Paul Ross R."/>
            <person name="Yang R."/>
            <person name="Briner A.E."/>
            <person name="Felis G.E."/>
            <person name="de Vos W.M."/>
            <person name="Barrangou R."/>
            <person name="Klaenhammer T.R."/>
            <person name="Caufield P.W."/>
            <person name="Cui Y."/>
            <person name="Zhang H."/>
            <person name="O'Toole P.W."/>
        </authorList>
    </citation>
    <scope>NUCLEOTIDE SEQUENCE [LARGE SCALE GENOMIC DNA]</scope>
    <source>
        <strain evidence="9 10">DSM 5007</strain>
    </source>
</reference>
<comment type="caution">
    <text evidence="9">The sequence shown here is derived from an EMBL/GenBank/DDBJ whole genome shotgun (WGS) entry which is preliminary data.</text>
</comment>
<evidence type="ECO:0000256" key="2">
    <source>
        <dbReference type="ARBA" id="ARBA00022694"/>
    </source>
</evidence>
<gene>
    <name evidence="4" type="primary">truA</name>
    <name evidence="9" type="ORF">FD16_GL000818</name>
</gene>
<protein>
    <recommendedName>
        <fullName evidence="4">tRNA pseudouridine synthase A</fullName>
        <ecNumber evidence="4">5.4.99.12</ecNumber>
    </recommendedName>
    <alternativeName>
        <fullName evidence="4">tRNA pseudouridine(38-40) synthase</fullName>
    </alternativeName>
    <alternativeName>
        <fullName evidence="4">tRNA pseudouridylate synthase I</fullName>
    </alternativeName>
    <alternativeName>
        <fullName evidence="4">tRNA-uridine isomerase I</fullName>
    </alternativeName>
</protein>
<dbReference type="SUPFAM" id="SSF55120">
    <property type="entry name" value="Pseudouridine synthase"/>
    <property type="match status" value="1"/>
</dbReference>
<dbReference type="GO" id="GO:0031119">
    <property type="term" value="P:tRNA pseudouridine synthesis"/>
    <property type="evidence" value="ECO:0007669"/>
    <property type="project" value="UniProtKB-UniRule"/>
</dbReference>
<dbReference type="InterPro" id="IPR020094">
    <property type="entry name" value="TruA/RsuA/RluB/E/F_N"/>
</dbReference>
<evidence type="ECO:0000256" key="7">
    <source>
        <dbReference type="RuleBase" id="RU003792"/>
    </source>
</evidence>
<dbReference type="EC" id="5.4.99.12" evidence="4"/>